<dbReference type="Gene3D" id="3.40.50.11550">
    <property type="match status" value="1"/>
</dbReference>
<dbReference type="CDD" id="cd14727">
    <property type="entry name" value="ChanN-like"/>
    <property type="match status" value="1"/>
</dbReference>
<protein>
    <submittedName>
        <fullName evidence="3">ChaN family lipoprotein</fullName>
    </submittedName>
</protein>
<feature type="chain" id="PRO_5037720906" evidence="1">
    <location>
        <begin position="25"/>
        <end position="294"/>
    </location>
</feature>
<evidence type="ECO:0000259" key="2">
    <source>
        <dbReference type="Pfam" id="PF04187"/>
    </source>
</evidence>
<reference evidence="3" key="2">
    <citation type="journal article" date="2022" name="Microbiol. Resour. Announc.">
        <title>Metagenome Sequencing to Explore Phylogenomics of Terrestrial Cyanobacteria.</title>
        <authorList>
            <person name="Ward R.D."/>
            <person name="Stajich J.E."/>
            <person name="Johansen J.R."/>
            <person name="Huntemann M."/>
            <person name="Clum A."/>
            <person name="Foster B."/>
            <person name="Foster B."/>
            <person name="Roux S."/>
            <person name="Palaniappan K."/>
            <person name="Varghese N."/>
            <person name="Mukherjee S."/>
            <person name="Reddy T.B.K."/>
            <person name="Daum C."/>
            <person name="Copeland A."/>
            <person name="Chen I.A."/>
            <person name="Ivanova N.N."/>
            <person name="Kyrpides N.C."/>
            <person name="Shapiro N."/>
            <person name="Eloe-Fadrosh E.A."/>
            <person name="Pietrasiak N."/>
        </authorList>
    </citation>
    <scope>NUCLEOTIDE SEQUENCE</scope>
    <source>
        <strain evidence="3">UHER 2000/2452</strain>
    </source>
</reference>
<dbReference type="AlphaFoldDB" id="A0A951Q8S7"/>
<evidence type="ECO:0000313" key="3">
    <source>
        <dbReference type="EMBL" id="MBW4658363.1"/>
    </source>
</evidence>
<feature type="domain" description="Haem-binding uptake Tiki superfamily ChaN" evidence="2">
    <location>
        <begin position="44"/>
        <end position="254"/>
    </location>
</feature>
<proteinExistence type="predicted"/>
<sequence>MKLCAWALTYLLVGSFLWTAPAIADSSSPWRSTHGTALNADIVLEDLVQASVVYLGETHDNPADHQAQLELIQSLHARHDTPIAIALEMFQPPYQVVLDQYLAGAISETELQQRSQYQQRWGFPWEYYAPVLRFAQAQQLPMLALNTPTEITRQVARQGLESLKAGDRQWIPAISEIDLSNAAYRQRIQQVYEAIHQGRSVSGNFDYFFQAQVLWDETMADSIASFLKTHPDYQVIVLVGQGHIAYGDGIPSRVARRMRSSFQQRSILLNPDDEVLEEGEQGAIADYIWIQPEP</sequence>
<keyword evidence="1" id="KW-0732">Signal</keyword>
<dbReference type="SUPFAM" id="SSF159501">
    <property type="entry name" value="EreA/ChaN-like"/>
    <property type="match status" value="1"/>
</dbReference>
<dbReference type="EMBL" id="JAHHHD010000005">
    <property type="protein sequence ID" value="MBW4658363.1"/>
    <property type="molecule type" value="Genomic_DNA"/>
</dbReference>
<comment type="caution">
    <text evidence="3">The sequence shown here is derived from an EMBL/GenBank/DDBJ whole genome shotgun (WGS) entry which is preliminary data.</text>
</comment>
<evidence type="ECO:0000256" key="1">
    <source>
        <dbReference type="SAM" id="SignalP"/>
    </source>
</evidence>
<gene>
    <name evidence="3" type="ORF">KME15_06795</name>
</gene>
<dbReference type="Proteomes" id="UP000757435">
    <property type="component" value="Unassembled WGS sequence"/>
</dbReference>
<accession>A0A951Q8S7</accession>
<reference evidence="3" key="1">
    <citation type="submission" date="2021-05" db="EMBL/GenBank/DDBJ databases">
        <authorList>
            <person name="Pietrasiak N."/>
            <person name="Ward R."/>
            <person name="Stajich J.E."/>
            <person name="Kurbessoian T."/>
        </authorList>
    </citation>
    <scope>NUCLEOTIDE SEQUENCE</scope>
    <source>
        <strain evidence="3">UHER 2000/2452</strain>
    </source>
</reference>
<dbReference type="Pfam" id="PF04187">
    <property type="entry name" value="Cofac_haem_bdg"/>
    <property type="match status" value="1"/>
</dbReference>
<evidence type="ECO:0000313" key="4">
    <source>
        <dbReference type="Proteomes" id="UP000757435"/>
    </source>
</evidence>
<dbReference type="InterPro" id="IPR007314">
    <property type="entry name" value="Cofac_haem-bd_dom"/>
</dbReference>
<keyword evidence="3" id="KW-0449">Lipoprotein</keyword>
<name>A0A951Q8S7_9CYAN</name>
<organism evidence="3 4">
    <name type="scientific">Drouetiella hepatica Uher 2000/2452</name>
    <dbReference type="NCBI Taxonomy" id="904376"/>
    <lineage>
        <taxon>Bacteria</taxon>
        <taxon>Bacillati</taxon>
        <taxon>Cyanobacteriota</taxon>
        <taxon>Cyanophyceae</taxon>
        <taxon>Oculatellales</taxon>
        <taxon>Oculatellaceae</taxon>
        <taxon>Drouetiella</taxon>
    </lineage>
</organism>
<feature type="signal peptide" evidence="1">
    <location>
        <begin position="1"/>
        <end position="24"/>
    </location>
</feature>